<evidence type="ECO:0000259" key="7">
    <source>
        <dbReference type="PROSITE" id="PS50103"/>
    </source>
</evidence>
<keyword evidence="1 4" id="KW-0479">Metal-binding</keyword>
<dbReference type="Pfam" id="PF00642">
    <property type="entry name" value="zf-CCCH"/>
    <property type="match status" value="1"/>
</dbReference>
<evidence type="ECO:0000256" key="6">
    <source>
        <dbReference type="SAM" id="MobiDB-lite"/>
    </source>
</evidence>
<protein>
    <recommendedName>
        <fullName evidence="7">C3H1-type domain-containing protein</fullName>
    </recommendedName>
</protein>
<accession>A0A0B7NAV2</accession>
<dbReference type="Gene3D" id="6.20.400.10">
    <property type="match status" value="1"/>
</dbReference>
<sequence>MPPKKQTKQDKTKQKKAVEDKTFGMKNKNKSAKVQRYVQQVQAQAKHNAEQAGAGQSKAKAEQKKALEQQKREEFAALLNPVQVPQKIPFGTDPKTVLCIYFKQGGCDRGAKCKFSHDLNVGRKVEKKNVYEDERADDTMDKWDQKKLEEVVQSKSQKQPPTDIVCKYFLEAIESSKYGWFWECPNGGATCKYRHALPPGFVLKSKNSKAEEKEEISLEEFLESERHKLGPNQTPVTLESFTQWKKTRLDKKEAEESVARKAKENRVKAGRSQGMSGRDLFDFNPALAQDYDDEDDAIDFAAYDREETEKERERLENEKFLAANTANMSLQDDRNTVTAK</sequence>
<dbReference type="EMBL" id="LN727963">
    <property type="protein sequence ID" value="CEP12435.1"/>
    <property type="molecule type" value="Genomic_DNA"/>
</dbReference>
<keyword evidence="3 4" id="KW-0862">Zinc</keyword>
<feature type="coiled-coil region" evidence="5">
    <location>
        <begin position="298"/>
        <end position="325"/>
    </location>
</feature>
<feature type="domain" description="C3H1-type" evidence="7">
    <location>
        <begin position="93"/>
        <end position="120"/>
    </location>
</feature>
<keyword evidence="2 4" id="KW-0863">Zinc-finger</keyword>
<evidence type="ECO:0000256" key="2">
    <source>
        <dbReference type="ARBA" id="ARBA00022771"/>
    </source>
</evidence>
<dbReference type="OrthoDB" id="278280at2759"/>
<name>A0A0B7NAV2_9FUNG</name>
<evidence type="ECO:0000313" key="8">
    <source>
        <dbReference type="EMBL" id="CEP12435.1"/>
    </source>
</evidence>
<dbReference type="Gene3D" id="4.10.1000.10">
    <property type="entry name" value="Zinc finger, CCCH-type"/>
    <property type="match status" value="1"/>
</dbReference>
<evidence type="ECO:0000256" key="5">
    <source>
        <dbReference type="SAM" id="Coils"/>
    </source>
</evidence>
<dbReference type="Proteomes" id="UP000054107">
    <property type="component" value="Unassembled WGS sequence"/>
</dbReference>
<feature type="zinc finger region" description="C3H1-type" evidence="4">
    <location>
        <begin position="160"/>
        <end position="198"/>
    </location>
</feature>
<feature type="region of interest" description="Disordered" evidence="6">
    <location>
        <begin position="1"/>
        <end position="68"/>
    </location>
</feature>
<evidence type="ECO:0000313" key="9">
    <source>
        <dbReference type="Proteomes" id="UP000054107"/>
    </source>
</evidence>
<dbReference type="GO" id="GO:0002181">
    <property type="term" value="P:cytoplasmic translation"/>
    <property type="evidence" value="ECO:0007669"/>
    <property type="project" value="TreeGrafter"/>
</dbReference>
<evidence type="ECO:0000256" key="1">
    <source>
        <dbReference type="ARBA" id="ARBA00022723"/>
    </source>
</evidence>
<feature type="compositionally biased region" description="Basic and acidic residues" evidence="6">
    <location>
        <begin position="59"/>
        <end position="68"/>
    </location>
</feature>
<dbReference type="AlphaFoldDB" id="A0A0B7NAV2"/>
<dbReference type="PROSITE" id="PS50103">
    <property type="entry name" value="ZF_C3H1"/>
    <property type="match status" value="2"/>
</dbReference>
<feature type="zinc finger region" description="C3H1-type" evidence="4">
    <location>
        <begin position="93"/>
        <end position="120"/>
    </location>
</feature>
<dbReference type="STRING" id="35722.A0A0B7NAV2"/>
<dbReference type="GO" id="GO:0008270">
    <property type="term" value="F:zinc ion binding"/>
    <property type="evidence" value="ECO:0007669"/>
    <property type="project" value="UniProtKB-KW"/>
</dbReference>
<dbReference type="SMART" id="SM00356">
    <property type="entry name" value="ZnF_C3H1"/>
    <property type="match status" value="2"/>
</dbReference>
<feature type="compositionally biased region" description="Basic and acidic residues" evidence="6">
    <location>
        <begin position="255"/>
        <end position="267"/>
    </location>
</feature>
<dbReference type="GO" id="GO:0005829">
    <property type="term" value="C:cytosol"/>
    <property type="evidence" value="ECO:0007669"/>
    <property type="project" value="TreeGrafter"/>
</dbReference>
<organism evidence="8 9">
    <name type="scientific">Parasitella parasitica</name>
    <dbReference type="NCBI Taxonomy" id="35722"/>
    <lineage>
        <taxon>Eukaryota</taxon>
        <taxon>Fungi</taxon>
        <taxon>Fungi incertae sedis</taxon>
        <taxon>Mucoromycota</taxon>
        <taxon>Mucoromycotina</taxon>
        <taxon>Mucoromycetes</taxon>
        <taxon>Mucorales</taxon>
        <taxon>Mucorineae</taxon>
        <taxon>Mucoraceae</taxon>
        <taxon>Parasitella</taxon>
    </lineage>
</organism>
<dbReference type="Pfam" id="PF16543">
    <property type="entry name" value="DFRP_C"/>
    <property type="match status" value="1"/>
</dbReference>
<reference evidence="8 9" key="1">
    <citation type="submission" date="2014-09" db="EMBL/GenBank/DDBJ databases">
        <authorList>
            <person name="Ellenberger Sabrina"/>
        </authorList>
    </citation>
    <scope>NUCLEOTIDE SEQUENCE [LARGE SCALE GENOMIC DNA]</scope>
    <source>
        <strain evidence="8 9">CBS 412.66</strain>
    </source>
</reference>
<dbReference type="InterPro" id="IPR036855">
    <property type="entry name" value="Znf_CCCH_sf"/>
</dbReference>
<dbReference type="PANTHER" id="PTHR12681:SF0">
    <property type="entry name" value="ZINC FINGER CCCH DOMAIN-CONTAINING PROTEIN 15"/>
    <property type="match status" value="1"/>
</dbReference>
<evidence type="ECO:0000256" key="3">
    <source>
        <dbReference type="ARBA" id="ARBA00022833"/>
    </source>
</evidence>
<feature type="compositionally biased region" description="Basic and acidic residues" evidence="6">
    <location>
        <begin position="7"/>
        <end position="23"/>
    </location>
</feature>
<feature type="compositionally biased region" description="Low complexity" evidence="6">
    <location>
        <begin position="34"/>
        <end position="58"/>
    </location>
</feature>
<feature type="domain" description="C3H1-type" evidence="7">
    <location>
        <begin position="160"/>
        <end position="198"/>
    </location>
</feature>
<dbReference type="PANTHER" id="PTHR12681">
    <property type="entry name" value="ZINC FINGER-CONTAINING PROTEIN P48ZNF"/>
    <property type="match status" value="1"/>
</dbReference>
<keyword evidence="5" id="KW-0175">Coiled coil</keyword>
<dbReference type="SUPFAM" id="SSF90229">
    <property type="entry name" value="CCCH zinc finger"/>
    <property type="match status" value="1"/>
</dbReference>
<gene>
    <name evidence="8" type="primary">PARPA_06399.1 scaffold 22511</name>
</gene>
<proteinExistence type="predicted"/>
<dbReference type="InterPro" id="IPR032378">
    <property type="entry name" value="ZC3H15/TMA46_C"/>
</dbReference>
<dbReference type="InterPro" id="IPR000571">
    <property type="entry name" value="Znf_CCCH"/>
</dbReference>
<dbReference type="GO" id="GO:0003729">
    <property type="term" value="F:mRNA binding"/>
    <property type="evidence" value="ECO:0007669"/>
    <property type="project" value="TreeGrafter"/>
</dbReference>
<keyword evidence="9" id="KW-1185">Reference proteome</keyword>
<feature type="region of interest" description="Disordered" evidence="6">
    <location>
        <begin position="255"/>
        <end position="281"/>
    </location>
</feature>
<evidence type="ECO:0000256" key="4">
    <source>
        <dbReference type="PROSITE-ProRule" id="PRU00723"/>
    </source>
</evidence>